<dbReference type="InterPro" id="IPR018827">
    <property type="entry name" value="YTP1_C"/>
</dbReference>
<evidence type="ECO:0000256" key="1">
    <source>
        <dbReference type="SAM" id="MobiDB-lite"/>
    </source>
</evidence>
<evidence type="ECO:0000256" key="3">
    <source>
        <dbReference type="SAM" id="SignalP"/>
    </source>
</evidence>
<feature type="transmembrane region" description="Helical" evidence="2">
    <location>
        <begin position="126"/>
        <end position="147"/>
    </location>
</feature>
<feature type="transmembrane region" description="Helical" evidence="2">
    <location>
        <begin position="594"/>
        <end position="616"/>
    </location>
</feature>
<feature type="transmembrane region" description="Helical" evidence="2">
    <location>
        <begin position="526"/>
        <end position="543"/>
    </location>
</feature>
<feature type="transmembrane region" description="Helical" evidence="2">
    <location>
        <begin position="313"/>
        <end position="334"/>
    </location>
</feature>
<gene>
    <name evidence="6" type="primary">MPUL0A04650</name>
    <name evidence="6" type="ORF">METSCH_A04650</name>
</gene>
<dbReference type="Pfam" id="PF10348">
    <property type="entry name" value="DUF2427"/>
    <property type="match status" value="1"/>
</dbReference>
<dbReference type="STRING" id="2163413.A0A4P6XIG2"/>
<evidence type="ECO:0000259" key="5">
    <source>
        <dbReference type="Pfam" id="PF10355"/>
    </source>
</evidence>
<evidence type="ECO:0000313" key="6">
    <source>
        <dbReference type="EMBL" id="QBM85836.1"/>
    </source>
</evidence>
<organism evidence="6 7">
    <name type="scientific">Metschnikowia aff. pulcherrima</name>
    <dbReference type="NCBI Taxonomy" id="2163413"/>
    <lineage>
        <taxon>Eukaryota</taxon>
        <taxon>Fungi</taxon>
        <taxon>Dikarya</taxon>
        <taxon>Ascomycota</taxon>
        <taxon>Saccharomycotina</taxon>
        <taxon>Pichiomycetes</taxon>
        <taxon>Metschnikowiaceae</taxon>
        <taxon>Metschnikowia</taxon>
    </lineage>
</organism>
<feature type="domain" description="DUF2427" evidence="4">
    <location>
        <begin position="109"/>
        <end position="211"/>
    </location>
</feature>
<dbReference type="Pfam" id="PF10355">
    <property type="entry name" value="Ytp1"/>
    <property type="match status" value="1"/>
</dbReference>
<feature type="transmembrane region" description="Helical" evidence="2">
    <location>
        <begin position="346"/>
        <end position="364"/>
    </location>
</feature>
<dbReference type="PANTHER" id="PTHR31685:SF3">
    <property type="entry name" value="INTEGRAL MEMBRANE PROTEIN (AFU_ORTHOLOGUE AFUA_6G12730)"/>
    <property type="match status" value="1"/>
</dbReference>
<sequence>MLHTKLIPVAFSLALCVSAQLSASGTGIAPELTLRDSSSLDDSTHMDGATPPDMDATQMDTHHHSMDSMAAEMNASESLVPIPHKSKHSHGMSIVHLDLSPEERLFWDNYDTETFFTTELSRKGALYLHIASYLGSFVFLYPLVLVFYNIHHALYFPALTLHTGLVLVSAVNYWVFRASARPDLYPHSAFSTMTVLLFVASIVHWAIALFALAYRAMNVELAYDYAELESDEESLSMHSPTLTLRDSNSRFDSFELEDLTSSLHNGHLQTSNDSMLGHKPQNPSKLLRVLENYPALNKTAHAFGKTAHVLTSVINWALFAFFLVYFPTGIATYLRYGQDQFKFNLLAHFIKGGVFFVLGLVTLARYCGAFKNKGWAWNHRFVTSAKASAGWLRWQSNGLCTMEMVESALILFYGSTNIFMEHMASSDGEWTAKDLQHVSIAFIYLGCGLCGVLLERKLANWRFNKAVENASSVADSKQLAAIEKASPGFSPNPFPVLTIYWTGVLMSLHEQASSLSSEIHKQWGDLFVFACAFRVFTYFYFLLKPTDGKALTKPVYPITELFVSFGLLCGGAIFMESCDSVVYLLEYLGLTSMFTLNLCLGFVALIMAWVMAVFSIKDGLVARMSHRRSSA</sequence>
<keyword evidence="3" id="KW-0732">Signal</keyword>
<dbReference type="EMBL" id="CP034456">
    <property type="protein sequence ID" value="QBM85836.1"/>
    <property type="molecule type" value="Genomic_DNA"/>
</dbReference>
<evidence type="ECO:0000256" key="2">
    <source>
        <dbReference type="SAM" id="Phobius"/>
    </source>
</evidence>
<protein>
    <submittedName>
        <fullName evidence="6">Uncharacterized protein</fullName>
    </submittedName>
</protein>
<feature type="transmembrane region" description="Helical" evidence="2">
    <location>
        <begin position="195"/>
        <end position="214"/>
    </location>
</feature>
<feature type="transmembrane region" description="Helical" evidence="2">
    <location>
        <begin position="154"/>
        <end position="175"/>
    </location>
</feature>
<keyword evidence="2" id="KW-0812">Transmembrane</keyword>
<evidence type="ECO:0000313" key="7">
    <source>
        <dbReference type="Proteomes" id="UP000292447"/>
    </source>
</evidence>
<feature type="domain" description="Protein YTP1-like C-terminal" evidence="5">
    <location>
        <begin position="322"/>
        <end position="618"/>
    </location>
</feature>
<evidence type="ECO:0000259" key="4">
    <source>
        <dbReference type="Pfam" id="PF10348"/>
    </source>
</evidence>
<feature type="region of interest" description="Disordered" evidence="1">
    <location>
        <begin position="34"/>
        <end position="60"/>
    </location>
</feature>
<feature type="transmembrane region" description="Helical" evidence="2">
    <location>
        <begin position="435"/>
        <end position="454"/>
    </location>
</feature>
<reference evidence="7" key="1">
    <citation type="submission" date="2019-03" db="EMBL/GenBank/DDBJ databases">
        <title>Snf2 controls pulcherriminic acid biosynthesis and connects pigmentation and antifungal activity of the yeast Metschnikowia pulcherrima.</title>
        <authorList>
            <person name="Gore-Lloyd D."/>
            <person name="Sumann I."/>
            <person name="Brachmann A.O."/>
            <person name="Schneeberger K."/>
            <person name="Ortiz-Merino R.A."/>
            <person name="Moreno-Beltran M."/>
            <person name="Schlaefli M."/>
            <person name="Kirner P."/>
            <person name="Santos Kron A."/>
            <person name="Wolfe K.H."/>
            <person name="Piel J."/>
            <person name="Ahrens C.H."/>
            <person name="Henk D."/>
            <person name="Freimoser F.M."/>
        </authorList>
    </citation>
    <scope>NUCLEOTIDE SEQUENCE [LARGE SCALE GENOMIC DNA]</scope>
    <source>
        <strain evidence="7">APC 1.2</strain>
    </source>
</reference>
<dbReference type="PANTHER" id="PTHR31685">
    <property type="entry name" value="INTEGRAL MEMBRANE PROTEIN (AFU_ORTHOLOGUE AFUA_6G12730)-RELATED"/>
    <property type="match status" value="1"/>
</dbReference>
<dbReference type="InterPro" id="IPR018825">
    <property type="entry name" value="DUF2427"/>
</dbReference>
<accession>A0A4P6XIG2</accession>
<dbReference type="Proteomes" id="UP000292447">
    <property type="component" value="Chromosome I"/>
</dbReference>
<feature type="signal peptide" evidence="3">
    <location>
        <begin position="1"/>
        <end position="19"/>
    </location>
</feature>
<feature type="transmembrane region" description="Helical" evidence="2">
    <location>
        <begin position="555"/>
        <end position="574"/>
    </location>
</feature>
<name>A0A4P6XIG2_9ASCO</name>
<proteinExistence type="predicted"/>
<dbReference type="AlphaFoldDB" id="A0A4P6XIG2"/>
<keyword evidence="7" id="KW-1185">Reference proteome</keyword>
<keyword evidence="2" id="KW-1133">Transmembrane helix</keyword>
<feature type="chain" id="PRO_5020617433" evidence="3">
    <location>
        <begin position="20"/>
        <end position="631"/>
    </location>
</feature>
<keyword evidence="2" id="KW-0472">Membrane</keyword>